<protein>
    <submittedName>
        <fullName evidence="6">DNA-directed RNA polymerase sigma-70 factor</fullName>
    </submittedName>
</protein>
<comment type="similarity">
    <text evidence="1">Belongs to the sigma-70 factor family. ECF subfamily.</text>
</comment>
<dbReference type="SUPFAM" id="SSF88946">
    <property type="entry name" value="Sigma2 domain of RNA polymerase sigma factors"/>
    <property type="match status" value="1"/>
</dbReference>
<evidence type="ECO:0000259" key="5">
    <source>
        <dbReference type="Pfam" id="PF07638"/>
    </source>
</evidence>
<dbReference type="GO" id="GO:0000428">
    <property type="term" value="C:DNA-directed RNA polymerase complex"/>
    <property type="evidence" value="ECO:0007669"/>
    <property type="project" value="UniProtKB-KW"/>
</dbReference>
<dbReference type="Pfam" id="PF07638">
    <property type="entry name" value="Sigma70_ECF"/>
    <property type="match status" value="1"/>
</dbReference>
<keyword evidence="2" id="KW-0805">Transcription regulation</keyword>
<dbReference type="SUPFAM" id="SSF88659">
    <property type="entry name" value="Sigma3 and sigma4 domains of RNA polymerase sigma factors"/>
    <property type="match status" value="1"/>
</dbReference>
<dbReference type="GO" id="GO:0016987">
    <property type="term" value="F:sigma factor activity"/>
    <property type="evidence" value="ECO:0007669"/>
    <property type="project" value="UniProtKB-KW"/>
</dbReference>
<proteinExistence type="inferred from homology"/>
<dbReference type="NCBIfam" id="TIGR02999">
    <property type="entry name" value="Sig-70_X6"/>
    <property type="match status" value="1"/>
</dbReference>
<evidence type="ECO:0000256" key="4">
    <source>
        <dbReference type="ARBA" id="ARBA00023163"/>
    </source>
</evidence>
<sequence length="213" mass="23791">MTAPRPGSAREPTPRQPAIARLLEEVGAGDRAAFDALVPLVYDELRVLARRQRRRWRGDETLDTTALIHEAYLRLVDQPGPGWTSHPHFLAVASRAMRHVLLDYAKRRRAAKRGGARRQVPLDVVDERSLAGGASAEMHAEALIAVEEALCRLERHDPLHARVVECRFYGGLTIEDTADSLGISAATVKRRWAMAQAWLYRDLTCTREGGERA</sequence>
<keyword evidence="6" id="KW-0240">DNA-directed RNA polymerase</keyword>
<evidence type="ECO:0000256" key="3">
    <source>
        <dbReference type="ARBA" id="ARBA00023082"/>
    </source>
</evidence>
<dbReference type="Gene3D" id="1.10.10.10">
    <property type="entry name" value="Winged helix-like DNA-binding domain superfamily/Winged helix DNA-binding domain"/>
    <property type="match status" value="1"/>
</dbReference>
<name>A0AA37VG22_9BACT</name>
<evidence type="ECO:0000313" key="6">
    <source>
        <dbReference type="EMBL" id="GLC27779.1"/>
    </source>
</evidence>
<dbReference type="InterPro" id="IPR053812">
    <property type="entry name" value="HTH_Sigma70_ECF-like"/>
</dbReference>
<dbReference type="RefSeq" id="WP_284352209.1">
    <property type="nucleotide sequence ID" value="NZ_BRXS01000007.1"/>
</dbReference>
<dbReference type="NCBIfam" id="TIGR02937">
    <property type="entry name" value="sigma70-ECF"/>
    <property type="match status" value="1"/>
</dbReference>
<dbReference type="InterPro" id="IPR039425">
    <property type="entry name" value="RNA_pol_sigma-70-like"/>
</dbReference>
<keyword evidence="4" id="KW-0804">Transcription</keyword>
<dbReference type="PANTHER" id="PTHR43133:SF39">
    <property type="entry name" value="SIMILAR TO RNA POLYMERASE SIGMA-E FACTOR"/>
    <property type="match status" value="1"/>
</dbReference>
<dbReference type="InterPro" id="IPR014284">
    <property type="entry name" value="RNA_pol_sigma-70_dom"/>
</dbReference>
<evidence type="ECO:0000313" key="7">
    <source>
        <dbReference type="Proteomes" id="UP001161325"/>
    </source>
</evidence>
<dbReference type="PANTHER" id="PTHR43133">
    <property type="entry name" value="RNA POLYMERASE ECF-TYPE SIGMA FACTO"/>
    <property type="match status" value="1"/>
</dbReference>
<dbReference type="EMBL" id="BRXS01000007">
    <property type="protein sequence ID" value="GLC27779.1"/>
    <property type="molecule type" value="Genomic_DNA"/>
</dbReference>
<keyword evidence="7" id="KW-1185">Reference proteome</keyword>
<reference evidence="6" key="1">
    <citation type="submission" date="2022-08" db="EMBL/GenBank/DDBJ databases">
        <title>Draft genome sequencing of Roseisolibacter agri AW1220.</title>
        <authorList>
            <person name="Tobiishi Y."/>
            <person name="Tonouchi A."/>
        </authorList>
    </citation>
    <scope>NUCLEOTIDE SEQUENCE</scope>
    <source>
        <strain evidence="6">AW1220</strain>
    </source>
</reference>
<dbReference type="InterPro" id="IPR013324">
    <property type="entry name" value="RNA_pol_sigma_r3/r4-like"/>
</dbReference>
<dbReference type="InterPro" id="IPR011517">
    <property type="entry name" value="RNA_pol_sigma70_ECF-like"/>
</dbReference>
<accession>A0AA37VG22</accession>
<dbReference type="AlphaFoldDB" id="A0AA37VG22"/>
<gene>
    <name evidence="6" type="ORF">rosag_42920</name>
</gene>
<evidence type="ECO:0000256" key="2">
    <source>
        <dbReference type="ARBA" id="ARBA00023015"/>
    </source>
</evidence>
<comment type="caution">
    <text evidence="6">The sequence shown here is derived from an EMBL/GenBank/DDBJ whole genome shotgun (WGS) entry which is preliminary data.</text>
</comment>
<evidence type="ECO:0000256" key="1">
    <source>
        <dbReference type="ARBA" id="ARBA00010641"/>
    </source>
</evidence>
<keyword evidence="3" id="KW-0731">Sigma factor</keyword>
<dbReference type="InterPro" id="IPR013325">
    <property type="entry name" value="RNA_pol_sigma_r2"/>
</dbReference>
<dbReference type="GO" id="GO:0006352">
    <property type="term" value="P:DNA-templated transcription initiation"/>
    <property type="evidence" value="ECO:0007669"/>
    <property type="project" value="InterPro"/>
</dbReference>
<organism evidence="6 7">
    <name type="scientific">Roseisolibacter agri</name>
    <dbReference type="NCBI Taxonomy" id="2014610"/>
    <lineage>
        <taxon>Bacteria</taxon>
        <taxon>Pseudomonadati</taxon>
        <taxon>Gemmatimonadota</taxon>
        <taxon>Gemmatimonadia</taxon>
        <taxon>Gemmatimonadales</taxon>
        <taxon>Gemmatimonadaceae</taxon>
        <taxon>Roseisolibacter</taxon>
    </lineage>
</organism>
<feature type="domain" description="RNA polymerase sigma-70 ECF-like HTH" evidence="5">
    <location>
        <begin position="19"/>
        <end position="203"/>
    </location>
</feature>
<dbReference type="InterPro" id="IPR036388">
    <property type="entry name" value="WH-like_DNA-bd_sf"/>
</dbReference>
<dbReference type="Proteomes" id="UP001161325">
    <property type="component" value="Unassembled WGS sequence"/>
</dbReference>